<proteinExistence type="predicted"/>
<name>A0ABM5M9H7_FRAST</name>
<dbReference type="RefSeq" id="WP_013922677.1">
    <property type="nucleotide sequence ID" value="NC_015696.1"/>
</dbReference>
<evidence type="ECO:0000313" key="2">
    <source>
        <dbReference type="EMBL" id="AEI35839.1"/>
    </source>
</evidence>
<gene>
    <name evidence="2" type="ordered locus">F7308_0912</name>
</gene>
<dbReference type="Proteomes" id="UP000000490">
    <property type="component" value="Chromosome"/>
</dbReference>
<reference evidence="2" key="1">
    <citation type="submission" date="2011-05" db="EMBL/GenBank/DDBJ databases">
        <authorList>
            <person name="Kuske C.R."/>
            <person name="Challacombe J.F."/>
            <person name="Siddaramappa S."/>
            <person name="Petersen J.M."/>
            <person name="Bruce D.C."/>
        </authorList>
    </citation>
    <scope>NUCLEOTIDE SEQUENCE</scope>
    <source>
        <strain evidence="2">TX077308</strain>
    </source>
</reference>
<keyword evidence="3" id="KW-1185">Reference proteome</keyword>
<feature type="domain" description="Cupin type-2" evidence="1">
    <location>
        <begin position="49"/>
        <end position="103"/>
    </location>
</feature>
<dbReference type="EMBL" id="CP002872">
    <property type="protein sequence ID" value="AEI35839.1"/>
    <property type="molecule type" value="Genomic_DNA"/>
</dbReference>
<dbReference type="SUPFAM" id="SSF51182">
    <property type="entry name" value="RmlC-like cupins"/>
    <property type="match status" value="1"/>
</dbReference>
<sequence length="108" mass="12648">MKKDSDKLNLYNIDPIISEKEVFIDLFKDNSIHIEKIVSYGQVTPIDEPYIQSHDEWVVVLKGMAKLRLDNNDYILDEGEHLFIPKNTKHWVTCTENPTVWLALHLLI</sequence>
<dbReference type="InterPro" id="IPR013096">
    <property type="entry name" value="Cupin_2"/>
</dbReference>
<dbReference type="InterPro" id="IPR014710">
    <property type="entry name" value="RmlC-like_jellyroll"/>
</dbReference>
<protein>
    <recommendedName>
        <fullName evidence="1">Cupin type-2 domain-containing protein</fullName>
    </recommendedName>
</protein>
<organism evidence="2 3">
    <name type="scientific">Francisella salina</name>
    <dbReference type="NCBI Taxonomy" id="573569"/>
    <lineage>
        <taxon>Bacteria</taxon>
        <taxon>Pseudomonadati</taxon>
        <taxon>Pseudomonadota</taxon>
        <taxon>Gammaproteobacteria</taxon>
        <taxon>Thiotrichales</taxon>
        <taxon>Francisellaceae</taxon>
        <taxon>Francisella</taxon>
    </lineage>
</organism>
<accession>A0ABM5M9H7</accession>
<evidence type="ECO:0000313" key="3">
    <source>
        <dbReference type="Proteomes" id="UP000000490"/>
    </source>
</evidence>
<dbReference type="Pfam" id="PF07883">
    <property type="entry name" value="Cupin_2"/>
    <property type="match status" value="1"/>
</dbReference>
<dbReference type="CDD" id="cd06981">
    <property type="entry name" value="cupin_reut_a1446"/>
    <property type="match status" value="1"/>
</dbReference>
<dbReference type="InterPro" id="IPR011051">
    <property type="entry name" value="RmlC_Cupin_sf"/>
</dbReference>
<evidence type="ECO:0000259" key="1">
    <source>
        <dbReference type="Pfam" id="PF07883"/>
    </source>
</evidence>
<dbReference type="Gene3D" id="2.60.120.10">
    <property type="entry name" value="Jelly Rolls"/>
    <property type="match status" value="1"/>
</dbReference>